<dbReference type="Proteomes" id="UP001318682">
    <property type="component" value="Chromosome"/>
</dbReference>
<evidence type="ECO:0000313" key="2">
    <source>
        <dbReference type="Proteomes" id="UP001318682"/>
    </source>
</evidence>
<dbReference type="InterPro" id="IPR041881">
    <property type="entry name" value="PqqD_sf"/>
</dbReference>
<reference evidence="1 2" key="1">
    <citation type="submission" date="2015-07" db="EMBL/GenBank/DDBJ databases">
        <authorList>
            <person name="Voget S."/>
            <person name="Dogs M."/>
            <person name="Brinkhoff T.H."/>
            <person name="Daniel R."/>
        </authorList>
    </citation>
    <scope>NUCLEOTIDE SEQUENCE [LARGE SCALE GENOMIC DNA]</scope>
    <source>
        <strain evidence="1 2">B14</strain>
    </source>
</reference>
<name>A0ABZ2C247_9RHOB</name>
<evidence type="ECO:0008006" key="3">
    <source>
        <dbReference type="Google" id="ProtNLM"/>
    </source>
</evidence>
<dbReference type="RefSeq" id="WP_187428528.1">
    <property type="nucleotide sequence ID" value="NZ_CP143423.1"/>
</dbReference>
<dbReference type="Gene3D" id="1.10.10.1150">
    <property type="entry name" value="Coenzyme PQQ synthesis protein D (PqqD)"/>
    <property type="match status" value="1"/>
</dbReference>
<organism evidence="1 2">
    <name type="scientific">Roseobacter fucihabitans</name>
    <dbReference type="NCBI Taxonomy" id="1537242"/>
    <lineage>
        <taxon>Bacteria</taxon>
        <taxon>Pseudomonadati</taxon>
        <taxon>Pseudomonadota</taxon>
        <taxon>Alphaproteobacteria</taxon>
        <taxon>Rhodobacterales</taxon>
        <taxon>Roseobacteraceae</taxon>
        <taxon>Roseobacter</taxon>
    </lineage>
</organism>
<sequence>MSSDPRYIAQADVVDCDIGGDRALMHLQTNTYFTMNATASTLWLSLSEPRTLHDLVTVVTKKFAVSESQCRPDIEGLLAQMLEAQVIDIAPAGTD</sequence>
<evidence type="ECO:0000313" key="1">
    <source>
        <dbReference type="EMBL" id="WVX51355.1"/>
    </source>
</evidence>
<keyword evidence="2" id="KW-1185">Reference proteome</keyword>
<dbReference type="Pfam" id="PF05402">
    <property type="entry name" value="PqqD"/>
    <property type="match status" value="1"/>
</dbReference>
<proteinExistence type="predicted"/>
<accession>A0ABZ2C247</accession>
<gene>
    <name evidence="1" type="ORF">ROLI_044560</name>
</gene>
<dbReference type="InterPro" id="IPR008792">
    <property type="entry name" value="PQQD"/>
</dbReference>
<reference evidence="2" key="2">
    <citation type="submission" date="2024-01" db="EMBL/GenBank/DDBJ databases">
        <title>Roseobacter fucihabitans sp. nov., isolated from the brown alga Fucus spiralis.</title>
        <authorList>
            <person name="Hahnke S."/>
            <person name="Berger M."/>
            <person name="Schlingloff A."/>
            <person name="Athale I."/>
            <person name="Neumann-Schaal M."/>
            <person name="Adenaya A."/>
            <person name="Poehlein A."/>
            <person name="Daniel R."/>
            <person name="Pertersen J."/>
            <person name="Brinkhoff T."/>
        </authorList>
    </citation>
    <scope>NUCLEOTIDE SEQUENCE [LARGE SCALE GENOMIC DNA]</scope>
    <source>
        <strain evidence="2">B14</strain>
    </source>
</reference>
<protein>
    <recommendedName>
        <fullName evidence="3">PqqD family protein</fullName>
    </recommendedName>
</protein>
<dbReference type="EMBL" id="CP143423">
    <property type="protein sequence ID" value="WVX51355.1"/>
    <property type="molecule type" value="Genomic_DNA"/>
</dbReference>